<dbReference type="RefSeq" id="YP_009109617.1">
    <property type="nucleotide sequence ID" value="NC_025682.1"/>
</dbReference>
<organism evidence="1 2">
    <name type="scientific">Po-Circo-like virus 21</name>
    <dbReference type="NCBI Taxonomy" id="1105383"/>
    <lineage>
        <taxon>Viruses</taxon>
        <taxon>Monodnaviria</taxon>
        <taxon>Shotokuvirae</taxon>
        <taxon>Cressdnaviricota</taxon>
        <taxon>Arfiviricetes</taxon>
        <taxon>Rohanvirales</taxon>
        <taxon>Kirkoviridae</taxon>
        <taxon>Aglavirus</taxon>
        <taxon>Aglavirus caranthi</taxon>
        <taxon>Po-Circo-like virus</taxon>
    </lineage>
</organism>
<name>G8E3X4_9VIRU</name>
<proteinExistence type="predicted"/>
<dbReference type="Proteomes" id="UP000123326">
    <property type="component" value="Segment"/>
</dbReference>
<dbReference type="KEGG" id="vg:22241851"/>
<keyword evidence="2" id="KW-1185">Reference proteome</keyword>
<accession>G8E3X4</accession>
<evidence type="ECO:0000313" key="1">
    <source>
        <dbReference type="EMBL" id="AER30020.1"/>
    </source>
</evidence>
<protein>
    <submittedName>
        <fullName evidence="1">Uncharacterized protein</fullName>
    </submittedName>
</protein>
<reference evidence="1 2" key="1">
    <citation type="journal article" date="2011" name="J. Virol.">
        <title>The fecal virome of pigs on a high-density farm.</title>
        <authorList>
            <person name="Shan T."/>
            <person name="Li L."/>
            <person name="Simmonds P."/>
            <person name="Wang C."/>
            <person name="Moeser A."/>
            <person name="Delwart E."/>
        </authorList>
    </citation>
    <scope>NUCLEOTIDE SEQUENCE [LARGE SCALE GENOMIC DNA]</scope>
</reference>
<evidence type="ECO:0000313" key="2">
    <source>
        <dbReference type="Proteomes" id="UP000123326"/>
    </source>
</evidence>
<dbReference type="EMBL" id="JF713716">
    <property type="protein sequence ID" value="AER30020.1"/>
    <property type="molecule type" value="Genomic_DNA"/>
</dbReference>
<dbReference type="GeneID" id="22241851"/>
<sequence>MTKYTTPTVRIDQVVNVTSIAVLFYIDTSGNAFCQLKYQSSASVFAKTIDDNKGCYFALVSPPSGVTNQAQFDAAVKGIVDASASNYVISTNGNNIYIKNDIPLTPV</sequence>